<dbReference type="GeneID" id="103703535"/>
<evidence type="ECO:0000313" key="8">
    <source>
        <dbReference type="Proteomes" id="UP000228380"/>
    </source>
</evidence>
<accession>A0A8B7BSV7</accession>
<dbReference type="Pfam" id="PF14226">
    <property type="entry name" value="DIOX_N"/>
    <property type="match status" value="1"/>
</dbReference>
<feature type="domain" description="Fe2OG dioxygenase" evidence="7">
    <location>
        <begin position="164"/>
        <end position="263"/>
    </location>
</feature>
<dbReference type="InterPro" id="IPR050231">
    <property type="entry name" value="Iron_ascorbate_oxido_reductase"/>
</dbReference>
<keyword evidence="2 6" id="KW-0479">Metal-binding</keyword>
<proteinExistence type="inferred from homology"/>
<dbReference type="SUPFAM" id="SSF51197">
    <property type="entry name" value="Clavaminate synthase-like"/>
    <property type="match status" value="1"/>
</dbReference>
<evidence type="ECO:0000256" key="6">
    <source>
        <dbReference type="RuleBase" id="RU003682"/>
    </source>
</evidence>
<reference evidence="8" key="1">
    <citation type="journal article" date="2019" name="Nat. Commun.">
        <title>Genome-wide association mapping of date palm fruit traits.</title>
        <authorList>
            <person name="Hazzouri K.M."/>
            <person name="Gros-Balthazard M."/>
            <person name="Flowers J.M."/>
            <person name="Copetti D."/>
            <person name="Lemansour A."/>
            <person name="Lebrun M."/>
            <person name="Masmoudi K."/>
            <person name="Ferrand S."/>
            <person name="Dhar M.I."/>
            <person name="Fresquez Z.A."/>
            <person name="Rosas U."/>
            <person name="Zhang J."/>
            <person name="Talag J."/>
            <person name="Lee S."/>
            <person name="Kudrna D."/>
            <person name="Powell R.F."/>
            <person name="Leitch I.J."/>
            <person name="Krueger R.R."/>
            <person name="Wing R.A."/>
            <person name="Amiri K.M.A."/>
            <person name="Purugganan M.D."/>
        </authorList>
    </citation>
    <scope>NUCLEOTIDE SEQUENCE [LARGE SCALE GENOMIC DNA]</scope>
    <source>
        <strain evidence="8">cv. Khalas</strain>
    </source>
</reference>
<organism evidence="8 9">
    <name type="scientific">Phoenix dactylifera</name>
    <name type="common">Date palm</name>
    <dbReference type="NCBI Taxonomy" id="42345"/>
    <lineage>
        <taxon>Eukaryota</taxon>
        <taxon>Viridiplantae</taxon>
        <taxon>Streptophyta</taxon>
        <taxon>Embryophyta</taxon>
        <taxon>Tracheophyta</taxon>
        <taxon>Spermatophyta</taxon>
        <taxon>Magnoliopsida</taxon>
        <taxon>Liliopsida</taxon>
        <taxon>Arecaceae</taxon>
        <taxon>Coryphoideae</taxon>
        <taxon>Phoeniceae</taxon>
        <taxon>Phoenix</taxon>
    </lineage>
</organism>
<comment type="function">
    <text evidence="5">Probable 2-oxoglutarate-dependent dioxygenase that may be involved in glucosinolates biosynthesis. May play a role in the production of aliphatic glucosinolates.</text>
</comment>
<dbReference type="GO" id="GO:0046872">
    <property type="term" value="F:metal ion binding"/>
    <property type="evidence" value="ECO:0007669"/>
    <property type="project" value="UniProtKB-KW"/>
</dbReference>
<dbReference type="InterPro" id="IPR044861">
    <property type="entry name" value="IPNS-like_FE2OG_OXY"/>
</dbReference>
<dbReference type="PROSITE" id="PS51471">
    <property type="entry name" value="FE2OG_OXY"/>
    <property type="match status" value="1"/>
</dbReference>
<dbReference type="KEGG" id="pda:103703535"/>
<dbReference type="AlphaFoldDB" id="A0A8B7BSV7"/>
<evidence type="ECO:0000313" key="9">
    <source>
        <dbReference type="RefSeq" id="XP_008784635.1"/>
    </source>
</evidence>
<comment type="cofactor">
    <cofactor evidence="1">
        <name>L-ascorbate</name>
        <dbReference type="ChEBI" id="CHEBI:38290"/>
    </cofactor>
</comment>
<dbReference type="InterPro" id="IPR026992">
    <property type="entry name" value="DIOX_N"/>
</dbReference>
<keyword evidence="9" id="KW-0223">Dioxygenase</keyword>
<dbReference type="RefSeq" id="XP_008784635.1">
    <property type="nucleotide sequence ID" value="XM_008786413.4"/>
</dbReference>
<dbReference type="Pfam" id="PF03171">
    <property type="entry name" value="2OG-FeII_Oxy"/>
    <property type="match status" value="1"/>
</dbReference>
<gene>
    <name evidence="9" type="primary">LOC103703535</name>
</gene>
<keyword evidence="3 6" id="KW-0560">Oxidoreductase</keyword>
<evidence type="ECO:0000259" key="7">
    <source>
        <dbReference type="PROSITE" id="PS51471"/>
    </source>
</evidence>
<evidence type="ECO:0000256" key="5">
    <source>
        <dbReference type="ARBA" id="ARBA00057022"/>
    </source>
</evidence>
<dbReference type="GO" id="GO:0051213">
    <property type="term" value="F:dioxygenase activity"/>
    <property type="evidence" value="ECO:0007669"/>
    <property type="project" value="UniProtKB-KW"/>
</dbReference>
<comment type="similarity">
    <text evidence="6">Belongs to the iron/ascorbate-dependent oxidoreductase family.</text>
</comment>
<dbReference type="Proteomes" id="UP000228380">
    <property type="component" value="Chromosome 2"/>
</dbReference>
<dbReference type="Gene3D" id="2.60.120.330">
    <property type="entry name" value="B-lactam Antibiotic, Isopenicillin N Synthase, Chain"/>
    <property type="match status" value="1"/>
</dbReference>
<evidence type="ECO:0000256" key="1">
    <source>
        <dbReference type="ARBA" id="ARBA00001961"/>
    </source>
</evidence>
<dbReference type="InterPro" id="IPR005123">
    <property type="entry name" value="Oxoglu/Fe-dep_dioxygenase_dom"/>
</dbReference>
<keyword evidence="4 6" id="KW-0408">Iron</keyword>
<protein>
    <submittedName>
        <fullName evidence="9">Probable 2-oxoglutarate-dependent dioxygenase AOP1</fullName>
    </submittedName>
</protein>
<dbReference type="OrthoDB" id="288590at2759"/>
<dbReference type="FunFam" id="2.60.120.330:FF:000022">
    <property type="entry name" value="Probable 2-oxoglutarate-dependent dioxygenase AOP1.2"/>
    <property type="match status" value="1"/>
</dbReference>
<name>A0A8B7BSV7_PHODC</name>
<evidence type="ECO:0000256" key="2">
    <source>
        <dbReference type="ARBA" id="ARBA00022723"/>
    </source>
</evidence>
<sequence length="314" mass="35325">MASKALVKLPRLDLSDEGLQPGSESWGLVRAQVRQALETFGCFEAVFPKVPEELRRAIFPALDELFSLPTEAKLRNISDKPSHGYVGQYPHLPLFESMGIEDAEIPEEAQKFTALMWPPHGNQSFSETICSFSKHVGELDQMVRRMVLESLGVEKYLDSHMQLTRYVLRVMKYKGPDTAEATMGLGAHSDSNIVTILYQNQDGLEIQTKDGRWIPVSTSPDSFVVMTGDSFTAWSNGRVHAPEHRVMMTGSEVRYSAGLFAMPKAGHLVRAPDELVDEEHPLLYKPFDHMDFLRFHRTRLNQTVKAALNEFCGA</sequence>
<evidence type="ECO:0000256" key="3">
    <source>
        <dbReference type="ARBA" id="ARBA00023002"/>
    </source>
</evidence>
<evidence type="ECO:0000256" key="4">
    <source>
        <dbReference type="ARBA" id="ARBA00023004"/>
    </source>
</evidence>
<reference evidence="9" key="2">
    <citation type="submission" date="2025-08" db="UniProtKB">
        <authorList>
            <consortium name="RefSeq"/>
        </authorList>
    </citation>
    <scope>IDENTIFICATION</scope>
    <source>
        <tissue evidence="9">Young leaves</tissue>
    </source>
</reference>
<dbReference type="InterPro" id="IPR027443">
    <property type="entry name" value="IPNS-like_sf"/>
</dbReference>
<dbReference type="PANTHER" id="PTHR47990">
    <property type="entry name" value="2-OXOGLUTARATE (2OG) AND FE(II)-DEPENDENT OXYGENASE SUPERFAMILY PROTEIN-RELATED"/>
    <property type="match status" value="1"/>
</dbReference>
<keyword evidence="8" id="KW-1185">Reference proteome</keyword>